<protein>
    <submittedName>
        <fullName evidence="3">Uncharacterized protein</fullName>
    </submittedName>
</protein>
<gene>
    <name evidence="3" type="ORF">K7C98_09115</name>
</gene>
<name>A0ABS7TMG6_9BACT</name>
<keyword evidence="2" id="KW-0472">Membrane</keyword>
<proteinExistence type="predicted"/>
<keyword evidence="2" id="KW-0812">Transmembrane</keyword>
<evidence type="ECO:0000313" key="4">
    <source>
        <dbReference type="Proteomes" id="UP001139031"/>
    </source>
</evidence>
<dbReference type="RefSeq" id="WP_224191188.1">
    <property type="nucleotide sequence ID" value="NZ_JAIRAU010000005.1"/>
</dbReference>
<organism evidence="3 4">
    <name type="scientific">Nannocystis pusilla</name>
    <dbReference type="NCBI Taxonomy" id="889268"/>
    <lineage>
        <taxon>Bacteria</taxon>
        <taxon>Pseudomonadati</taxon>
        <taxon>Myxococcota</taxon>
        <taxon>Polyangia</taxon>
        <taxon>Nannocystales</taxon>
        <taxon>Nannocystaceae</taxon>
        <taxon>Nannocystis</taxon>
    </lineage>
</organism>
<accession>A0ABS7TMG6</accession>
<dbReference type="EMBL" id="JAIRAU010000005">
    <property type="protein sequence ID" value="MBZ5709418.1"/>
    <property type="molecule type" value="Genomic_DNA"/>
</dbReference>
<keyword evidence="2" id="KW-1133">Transmembrane helix</keyword>
<dbReference type="Proteomes" id="UP001139031">
    <property type="component" value="Unassembled WGS sequence"/>
</dbReference>
<feature type="region of interest" description="Disordered" evidence="1">
    <location>
        <begin position="113"/>
        <end position="168"/>
    </location>
</feature>
<feature type="transmembrane region" description="Helical" evidence="2">
    <location>
        <begin position="232"/>
        <end position="255"/>
    </location>
</feature>
<reference evidence="3" key="1">
    <citation type="submission" date="2021-08" db="EMBL/GenBank/DDBJ databases">
        <authorList>
            <person name="Stevens D.C."/>
        </authorList>
    </citation>
    <scope>NUCLEOTIDE SEQUENCE</scope>
    <source>
        <strain evidence="3">DSM 53165</strain>
    </source>
</reference>
<evidence type="ECO:0000313" key="3">
    <source>
        <dbReference type="EMBL" id="MBZ5709418.1"/>
    </source>
</evidence>
<comment type="caution">
    <text evidence="3">The sequence shown here is derived from an EMBL/GenBank/DDBJ whole genome shotgun (WGS) entry which is preliminary data.</text>
</comment>
<evidence type="ECO:0000256" key="1">
    <source>
        <dbReference type="SAM" id="MobiDB-lite"/>
    </source>
</evidence>
<evidence type="ECO:0000256" key="2">
    <source>
        <dbReference type="SAM" id="Phobius"/>
    </source>
</evidence>
<keyword evidence="4" id="KW-1185">Reference proteome</keyword>
<sequence>MFLRCVLVLTILAPPPSEADAIAAYNRGDLDLALKLYRERAASPGVYLPDALYGVHDALRALYDRSERKDLARLCEAHELARGLVAGGKFASEAERAAWVEQEAADAKLLSEASATCPEPASATDDAPRGVTPELPAPVPKDSPARTEGSGSPTAPKDSPEPWRPRGRVVGGSVVAAAGGVMLGGMAIALAGRSNANDTIASITAAARTEDRDFTPDEEADAREADRRFGQLGGVAVVLGVAGFVSLVTGLAVILAPPRDASRARVRAQGAGFVYSF</sequence>